<feature type="signal peptide" evidence="7">
    <location>
        <begin position="1"/>
        <end position="19"/>
    </location>
</feature>
<organism evidence="10 11">
    <name type="scientific">Capnocytophaga ochracea</name>
    <dbReference type="NCBI Taxonomy" id="1018"/>
    <lineage>
        <taxon>Bacteria</taxon>
        <taxon>Pseudomonadati</taxon>
        <taxon>Bacteroidota</taxon>
        <taxon>Flavobacteriia</taxon>
        <taxon>Flavobacteriales</taxon>
        <taxon>Flavobacteriaceae</taxon>
        <taxon>Capnocytophaga</taxon>
    </lineage>
</organism>
<evidence type="ECO:0000256" key="2">
    <source>
        <dbReference type="ARBA" id="ARBA00006285"/>
    </source>
</evidence>
<dbReference type="SUPFAM" id="SSF55545">
    <property type="entry name" value="beta-N-acetylhexosaminidase-like domain"/>
    <property type="match status" value="1"/>
</dbReference>
<feature type="domain" description="Beta-hexosaminidase bacterial type N-terminal" evidence="9">
    <location>
        <begin position="50"/>
        <end position="104"/>
    </location>
</feature>
<evidence type="ECO:0000256" key="4">
    <source>
        <dbReference type="ARBA" id="ARBA00022801"/>
    </source>
</evidence>
<comment type="catalytic activity">
    <reaction evidence="1">
        <text>Hydrolysis of terminal non-reducing N-acetyl-D-hexosamine residues in N-acetyl-beta-D-hexosaminides.</text>
        <dbReference type="EC" id="3.2.1.52"/>
    </reaction>
</comment>
<evidence type="ECO:0000256" key="7">
    <source>
        <dbReference type="SAM" id="SignalP"/>
    </source>
</evidence>
<evidence type="ECO:0000256" key="5">
    <source>
        <dbReference type="ARBA" id="ARBA00023295"/>
    </source>
</evidence>
<dbReference type="InterPro" id="IPR017853">
    <property type="entry name" value="GH"/>
</dbReference>
<dbReference type="EC" id="3.2.1.52" evidence="3"/>
<accession>A0A2X2RHP2</accession>
<sequence>MSKLFYILLFLALPLSAQINVVPQPNEITYHKGTCPISTKISYIQDKFINNPEGYQLIIKPNQIIIKFATKAGKFYAEQTFNQLVFGAEVTHKKSLPCLTITDAPRFAYRALMIDPARHYWKIDDIKKYIDVMAHYKFNYLHLHLTDDQGWRIEIKKYPKLTEIGSKRSDFEGSKRNNKGFYTQEQIKDLVLYALQRNVQLVPEFDVPGHSDAAIAAYPFLSCNDTLIGVRTTAGVSKNLLCVGKEEVFTFIDDVITELSAIFPCPYFHIGGDEAPMDKWLEHSPTLKLKQSLHTTNNQQLMSEFFKRVNQSLEKNHKRPLIWLELEVPSYPKNSVMYLWRMHTTPQVLERAKKDNFKLICSPGEYAYFDYPQAKNDLPNVDWMPTLTLQRVYEFNPAFSLTAEEEKQYILGVEATLWGESVKDVFRAFYMTYPRALALSEAGWTEMSKRDWQQFTQKLDLQLQYLLHKGINYRPPVELHQ</sequence>
<dbReference type="Pfam" id="PF02838">
    <property type="entry name" value="Glyco_hydro_20b"/>
    <property type="match status" value="1"/>
</dbReference>
<dbReference type="InterPro" id="IPR025705">
    <property type="entry name" value="Beta_hexosaminidase_sua/sub"/>
</dbReference>
<name>A0A2X2RHP2_CAPOC</name>
<dbReference type="Pfam" id="PF00728">
    <property type="entry name" value="Glyco_hydro_20"/>
    <property type="match status" value="1"/>
</dbReference>
<evidence type="ECO:0000256" key="3">
    <source>
        <dbReference type="ARBA" id="ARBA00012663"/>
    </source>
</evidence>
<dbReference type="InterPro" id="IPR015883">
    <property type="entry name" value="Glyco_hydro_20_cat"/>
</dbReference>
<dbReference type="GO" id="GO:0030203">
    <property type="term" value="P:glycosaminoglycan metabolic process"/>
    <property type="evidence" value="ECO:0007669"/>
    <property type="project" value="TreeGrafter"/>
</dbReference>
<comment type="similarity">
    <text evidence="2">Belongs to the glycosyl hydrolase 20 family.</text>
</comment>
<proteinExistence type="inferred from homology"/>
<dbReference type="SUPFAM" id="SSF51445">
    <property type="entry name" value="(Trans)glycosidases"/>
    <property type="match status" value="1"/>
</dbReference>
<dbReference type="InterPro" id="IPR029018">
    <property type="entry name" value="Hex-like_dom2"/>
</dbReference>
<feature type="domain" description="Glycoside hydrolase family 20 catalytic" evidence="8">
    <location>
        <begin position="107"/>
        <end position="446"/>
    </location>
</feature>
<dbReference type="InterPro" id="IPR015882">
    <property type="entry name" value="HEX_bac_N"/>
</dbReference>
<evidence type="ECO:0000256" key="1">
    <source>
        <dbReference type="ARBA" id="ARBA00001231"/>
    </source>
</evidence>
<evidence type="ECO:0000313" key="11">
    <source>
        <dbReference type="Proteomes" id="UP000249891"/>
    </source>
</evidence>
<dbReference type="CDD" id="cd06563">
    <property type="entry name" value="GH20_chitobiase-like"/>
    <property type="match status" value="1"/>
</dbReference>
<gene>
    <name evidence="10" type="primary">exo I_4</name>
    <name evidence="10" type="ORF">NCTC11546_02020</name>
</gene>
<dbReference type="PANTHER" id="PTHR22600">
    <property type="entry name" value="BETA-HEXOSAMINIDASE"/>
    <property type="match status" value="1"/>
</dbReference>
<dbReference type="EMBL" id="UARG01000017">
    <property type="protein sequence ID" value="SQA78774.1"/>
    <property type="molecule type" value="Genomic_DNA"/>
</dbReference>
<protein>
    <recommendedName>
        <fullName evidence="3">beta-N-acetylhexosaminidase</fullName>
        <ecNumber evidence="3">3.2.1.52</ecNumber>
    </recommendedName>
</protein>
<evidence type="ECO:0000259" key="8">
    <source>
        <dbReference type="Pfam" id="PF00728"/>
    </source>
</evidence>
<dbReference type="PRINTS" id="PR00738">
    <property type="entry name" value="GLHYDRLASE20"/>
</dbReference>
<evidence type="ECO:0000259" key="9">
    <source>
        <dbReference type="Pfam" id="PF02838"/>
    </source>
</evidence>
<feature type="active site" description="Proton donor" evidence="6">
    <location>
        <position position="274"/>
    </location>
</feature>
<dbReference type="Gene3D" id="3.30.379.10">
    <property type="entry name" value="Chitobiase/beta-hexosaminidase domain 2-like"/>
    <property type="match status" value="1"/>
</dbReference>
<dbReference type="PANTHER" id="PTHR22600:SF57">
    <property type="entry name" value="BETA-N-ACETYLHEXOSAMINIDASE"/>
    <property type="match status" value="1"/>
</dbReference>
<feature type="chain" id="PRO_5016041559" description="beta-N-acetylhexosaminidase" evidence="7">
    <location>
        <begin position="20"/>
        <end position="481"/>
    </location>
</feature>
<evidence type="ECO:0000256" key="6">
    <source>
        <dbReference type="PIRSR" id="PIRSR625705-1"/>
    </source>
</evidence>
<keyword evidence="5 10" id="KW-0326">Glycosidase</keyword>
<keyword evidence="7" id="KW-0732">Signal</keyword>
<dbReference type="GO" id="GO:0005975">
    <property type="term" value="P:carbohydrate metabolic process"/>
    <property type="evidence" value="ECO:0007669"/>
    <property type="project" value="InterPro"/>
</dbReference>
<dbReference type="RefSeq" id="WP_128091799.1">
    <property type="nucleotide sequence ID" value="NZ_UARG01000017.1"/>
</dbReference>
<dbReference type="PIRSF" id="PIRSF001093">
    <property type="entry name" value="B-hxosamndse_ab_euk"/>
    <property type="match status" value="1"/>
</dbReference>
<dbReference type="GO" id="GO:0004563">
    <property type="term" value="F:beta-N-acetylhexosaminidase activity"/>
    <property type="evidence" value="ECO:0007669"/>
    <property type="project" value="UniProtKB-EC"/>
</dbReference>
<keyword evidence="4 10" id="KW-0378">Hydrolase</keyword>
<reference evidence="10 11" key="1">
    <citation type="submission" date="2018-06" db="EMBL/GenBank/DDBJ databases">
        <authorList>
            <consortium name="Pathogen Informatics"/>
            <person name="Doyle S."/>
        </authorList>
    </citation>
    <scope>NUCLEOTIDE SEQUENCE [LARGE SCALE GENOMIC DNA]</scope>
    <source>
        <strain evidence="10 11">NCTC11546</strain>
    </source>
</reference>
<dbReference type="Gene3D" id="3.20.20.80">
    <property type="entry name" value="Glycosidases"/>
    <property type="match status" value="1"/>
</dbReference>
<dbReference type="AlphaFoldDB" id="A0A2X2RHP2"/>
<dbReference type="Proteomes" id="UP000249891">
    <property type="component" value="Unassembled WGS sequence"/>
</dbReference>
<evidence type="ECO:0000313" key="10">
    <source>
        <dbReference type="EMBL" id="SQA78774.1"/>
    </source>
</evidence>
<dbReference type="GO" id="GO:0016020">
    <property type="term" value="C:membrane"/>
    <property type="evidence" value="ECO:0007669"/>
    <property type="project" value="TreeGrafter"/>
</dbReference>